<dbReference type="InterPro" id="IPR050142">
    <property type="entry name" value="MADS-box/MEF2_TF"/>
</dbReference>
<dbReference type="PROSITE" id="PS50066">
    <property type="entry name" value="MADS_BOX_2"/>
    <property type="match status" value="1"/>
</dbReference>
<dbReference type="Pfam" id="PF00319">
    <property type="entry name" value="SRF-TF"/>
    <property type="match status" value="1"/>
</dbReference>
<dbReference type="SUPFAM" id="SSF55455">
    <property type="entry name" value="SRF-like"/>
    <property type="match status" value="1"/>
</dbReference>
<organism evidence="7 8">
    <name type="scientific">Escallonia rubra</name>
    <dbReference type="NCBI Taxonomy" id="112253"/>
    <lineage>
        <taxon>Eukaryota</taxon>
        <taxon>Viridiplantae</taxon>
        <taxon>Streptophyta</taxon>
        <taxon>Embryophyta</taxon>
        <taxon>Tracheophyta</taxon>
        <taxon>Spermatophyta</taxon>
        <taxon>Magnoliopsida</taxon>
        <taxon>eudicotyledons</taxon>
        <taxon>Gunneridae</taxon>
        <taxon>Pentapetalae</taxon>
        <taxon>asterids</taxon>
        <taxon>campanulids</taxon>
        <taxon>Escalloniales</taxon>
        <taxon>Escalloniaceae</taxon>
        <taxon>Escallonia</taxon>
    </lineage>
</organism>
<gene>
    <name evidence="7" type="ORF">RJ640_030868</name>
</gene>
<keyword evidence="2" id="KW-0805">Transcription regulation</keyword>
<keyword evidence="8" id="KW-1185">Reference proteome</keyword>
<dbReference type="PRINTS" id="PR00404">
    <property type="entry name" value="MADSDOMAIN"/>
</dbReference>
<dbReference type="Proteomes" id="UP001187471">
    <property type="component" value="Unassembled WGS sequence"/>
</dbReference>
<protein>
    <recommendedName>
        <fullName evidence="6">MADS-box domain-containing protein</fullName>
    </recommendedName>
</protein>
<comment type="caution">
    <text evidence="7">The sequence shown here is derived from an EMBL/GenBank/DDBJ whole genome shotgun (WGS) entry which is preliminary data.</text>
</comment>
<evidence type="ECO:0000313" key="7">
    <source>
        <dbReference type="EMBL" id="KAK2969327.1"/>
    </source>
</evidence>
<dbReference type="InterPro" id="IPR002100">
    <property type="entry name" value="TF_MADSbox"/>
</dbReference>
<dbReference type="PANTHER" id="PTHR48019">
    <property type="entry name" value="SERUM RESPONSE FACTOR HOMOLOG"/>
    <property type="match status" value="1"/>
</dbReference>
<comment type="subcellular location">
    <subcellularLocation>
        <location evidence="1">Nucleus</location>
    </subcellularLocation>
</comment>
<dbReference type="Pfam" id="PF01486">
    <property type="entry name" value="K-box"/>
    <property type="match status" value="1"/>
</dbReference>
<evidence type="ECO:0000256" key="2">
    <source>
        <dbReference type="ARBA" id="ARBA00023015"/>
    </source>
</evidence>
<evidence type="ECO:0000259" key="6">
    <source>
        <dbReference type="PROSITE" id="PS50066"/>
    </source>
</evidence>
<dbReference type="GO" id="GO:0005634">
    <property type="term" value="C:nucleus"/>
    <property type="evidence" value="ECO:0007669"/>
    <property type="project" value="UniProtKB-SubCell"/>
</dbReference>
<evidence type="ECO:0000256" key="3">
    <source>
        <dbReference type="ARBA" id="ARBA00023125"/>
    </source>
</evidence>
<evidence type="ECO:0000256" key="4">
    <source>
        <dbReference type="ARBA" id="ARBA00023163"/>
    </source>
</evidence>
<dbReference type="InterPro" id="IPR002487">
    <property type="entry name" value="TF_Kbox"/>
</dbReference>
<keyword evidence="5" id="KW-0539">Nucleus</keyword>
<evidence type="ECO:0000256" key="5">
    <source>
        <dbReference type="ARBA" id="ARBA00023242"/>
    </source>
</evidence>
<sequence>MGRKKLQMKRIADKNRRLVTFSKRRSGLLKRARDLSVLCDVQVAAVVFSGRGKLYDFSSGTNCRYLDGPNAEEVSVTDLIQLEEQLDAALTQTRSRKRQLMMENILTFHEKVFNCLLIETSTLLLEVRKLRDENELLMQERDIGALLSQSDCDDRVVQGARENGDDRRLLLFVSRLKCLLVNVREA</sequence>
<dbReference type="AlphaFoldDB" id="A0AA88QJ36"/>
<dbReference type="GO" id="GO:0003700">
    <property type="term" value="F:DNA-binding transcription factor activity"/>
    <property type="evidence" value="ECO:0007669"/>
    <property type="project" value="InterPro"/>
</dbReference>
<reference evidence="7" key="1">
    <citation type="submission" date="2022-12" db="EMBL/GenBank/DDBJ databases">
        <title>Draft genome assemblies for two species of Escallonia (Escalloniales).</title>
        <authorList>
            <person name="Chanderbali A."/>
            <person name="Dervinis C."/>
            <person name="Anghel I."/>
            <person name="Soltis D."/>
            <person name="Soltis P."/>
            <person name="Zapata F."/>
        </authorList>
    </citation>
    <scope>NUCLEOTIDE SEQUENCE</scope>
    <source>
        <strain evidence="7">UCBG92.1500</strain>
        <tissue evidence="7">Leaf</tissue>
    </source>
</reference>
<dbReference type="EMBL" id="JAVXUO010002827">
    <property type="protein sequence ID" value="KAK2969327.1"/>
    <property type="molecule type" value="Genomic_DNA"/>
</dbReference>
<dbReference type="Gene3D" id="3.40.1810.10">
    <property type="entry name" value="Transcription factor, MADS-box"/>
    <property type="match status" value="1"/>
</dbReference>
<evidence type="ECO:0000256" key="1">
    <source>
        <dbReference type="ARBA" id="ARBA00004123"/>
    </source>
</evidence>
<feature type="domain" description="MADS-box" evidence="6">
    <location>
        <begin position="1"/>
        <end position="61"/>
    </location>
</feature>
<keyword evidence="3" id="KW-0238">DNA-binding</keyword>
<accession>A0AA88QJ36</accession>
<dbReference type="GO" id="GO:0046983">
    <property type="term" value="F:protein dimerization activity"/>
    <property type="evidence" value="ECO:0007669"/>
    <property type="project" value="InterPro"/>
</dbReference>
<keyword evidence="4" id="KW-0804">Transcription</keyword>
<dbReference type="GO" id="GO:0003677">
    <property type="term" value="F:DNA binding"/>
    <property type="evidence" value="ECO:0007669"/>
    <property type="project" value="UniProtKB-KW"/>
</dbReference>
<dbReference type="InterPro" id="IPR036879">
    <property type="entry name" value="TF_MADSbox_sf"/>
</dbReference>
<proteinExistence type="predicted"/>
<evidence type="ECO:0000313" key="8">
    <source>
        <dbReference type="Proteomes" id="UP001187471"/>
    </source>
</evidence>
<name>A0AA88QJ36_9ASTE</name>
<dbReference type="SMART" id="SM00432">
    <property type="entry name" value="MADS"/>
    <property type="match status" value="1"/>
</dbReference>